<dbReference type="RefSeq" id="WP_104518941.1">
    <property type="nucleotide sequence ID" value="NZ_NHRY01000114.1"/>
</dbReference>
<sequence length="419" mass="40662">MDRTIVYPGAIPLDTDLLSINKNTMIGLGFLAQAVLGTNTVVDGLACQPTTPASMSVTIGGGSITQLAFIDSQAYGSIPADTSAAIIKMGINPWPTTLTLTAPSSVGQSIAYLVQAAFQEQDDNPVVLPYYNASNPAQSFSGPSNSGAAQNTLRAQTLVVQLKAGIPANSGSQITPTADAGWIGLYQIVVAYGQTEIDGGNGQISVVPTAPFLTWKLPALRPGFGSGVQSFTSSGNFTVPPGVTQVEVEVWGGGSGSYASAPGQASGGGAGGGYAKKLVTGLTPGQIVPVTVGAGGSGGTTGGTAPTAGGTSSFGPFVSAKGGSLNSQATVSAPQNGATPPGYGVGGDVNLTGSAGQAGLLNQGGMGGGAPMGGSQNSGTIGNPGTFPGGGAAGAGTGANSNTAYPGASGGGGLVVVRY</sequence>
<dbReference type="OrthoDB" id="7284492at2"/>
<dbReference type="EMBL" id="NHRY01000114">
    <property type="protein sequence ID" value="PPQ34334.1"/>
    <property type="molecule type" value="Genomic_DNA"/>
</dbReference>
<feature type="domain" description="Glycine-rich" evidence="2">
    <location>
        <begin position="232"/>
        <end position="419"/>
    </location>
</feature>
<dbReference type="Proteomes" id="UP000239724">
    <property type="component" value="Unassembled WGS sequence"/>
</dbReference>
<dbReference type="AlphaFoldDB" id="A0A2S6NIF5"/>
<protein>
    <recommendedName>
        <fullName evidence="2">Glycine-rich domain-containing protein</fullName>
    </recommendedName>
</protein>
<evidence type="ECO:0000259" key="2">
    <source>
        <dbReference type="Pfam" id="PF21722"/>
    </source>
</evidence>
<accession>A0A2S6NIF5</accession>
<feature type="compositionally biased region" description="Gly residues" evidence="1">
    <location>
        <begin position="362"/>
        <end position="372"/>
    </location>
</feature>
<reference evidence="3 4" key="1">
    <citation type="journal article" date="2018" name="Arch. Microbiol.">
        <title>New insights into the metabolic potential of the phototrophic purple bacterium Rhodopila globiformis DSM 161(T) from its draft genome sequence and evidence for a vanadium-dependent nitrogenase.</title>
        <authorList>
            <person name="Imhoff J.F."/>
            <person name="Rahn T."/>
            <person name="Kunzel S."/>
            <person name="Neulinger S.C."/>
        </authorList>
    </citation>
    <scope>NUCLEOTIDE SEQUENCE [LARGE SCALE GENOMIC DNA]</scope>
    <source>
        <strain evidence="3 4">DSM 161</strain>
    </source>
</reference>
<dbReference type="Pfam" id="PF21722">
    <property type="entry name" value="Gly_rich_2"/>
    <property type="match status" value="1"/>
</dbReference>
<dbReference type="InterPro" id="IPR049304">
    <property type="entry name" value="Gly_rich_dom"/>
</dbReference>
<evidence type="ECO:0000313" key="3">
    <source>
        <dbReference type="EMBL" id="PPQ34334.1"/>
    </source>
</evidence>
<feature type="region of interest" description="Disordered" evidence="1">
    <location>
        <begin position="325"/>
        <end position="394"/>
    </location>
</feature>
<feature type="compositionally biased region" description="Low complexity" evidence="1">
    <location>
        <begin position="373"/>
        <end position="386"/>
    </location>
</feature>
<organism evidence="3 4">
    <name type="scientific">Rhodopila globiformis</name>
    <name type="common">Rhodopseudomonas globiformis</name>
    <dbReference type="NCBI Taxonomy" id="1071"/>
    <lineage>
        <taxon>Bacteria</taxon>
        <taxon>Pseudomonadati</taxon>
        <taxon>Pseudomonadota</taxon>
        <taxon>Alphaproteobacteria</taxon>
        <taxon>Acetobacterales</taxon>
        <taxon>Acetobacteraceae</taxon>
        <taxon>Rhodopila</taxon>
    </lineage>
</organism>
<feature type="compositionally biased region" description="Polar residues" evidence="1">
    <location>
        <begin position="325"/>
        <end position="338"/>
    </location>
</feature>
<proteinExistence type="predicted"/>
<evidence type="ECO:0000256" key="1">
    <source>
        <dbReference type="SAM" id="MobiDB-lite"/>
    </source>
</evidence>
<gene>
    <name evidence="3" type="ORF">CCS01_11220</name>
</gene>
<keyword evidence="4" id="KW-1185">Reference proteome</keyword>
<name>A0A2S6NIF5_RHOGL</name>
<evidence type="ECO:0000313" key="4">
    <source>
        <dbReference type="Proteomes" id="UP000239724"/>
    </source>
</evidence>
<comment type="caution">
    <text evidence="3">The sequence shown here is derived from an EMBL/GenBank/DDBJ whole genome shotgun (WGS) entry which is preliminary data.</text>
</comment>